<gene>
    <name evidence="1" type="ORF">SDC9_153437</name>
</gene>
<dbReference type="InterPro" id="IPR038287">
    <property type="entry name" value="Cse2_sf"/>
</dbReference>
<dbReference type="AlphaFoldDB" id="A0A645EVX3"/>
<dbReference type="CDD" id="cd09731">
    <property type="entry name" value="Cse2_I-E"/>
    <property type="match status" value="1"/>
</dbReference>
<name>A0A645EVX3_9ZZZZ</name>
<dbReference type="NCBIfam" id="TIGR02548">
    <property type="entry name" value="casB_cse2"/>
    <property type="match status" value="1"/>
</dbReference>
<sequence>MNSEQAFSGFLDFLQCNRENPGIMADLRCALIPGREHRAWPHIARYFSLENMRECTIAATVAAAFALQPECGGEHENMGDIMRRIATGGESGNDGLNTFAARFQRLLACDSPDELSQQLHGIFKVAKRRGIALNHRNLAGDLTFWGDRVKRRWAEHYYSNLKKVADGEAEVHA</sequence>
<organism evidence="1">
    <name type="scientific">bioreactor metagenome</name>
    <dbReference type="NCBI Taxonomy" id="1076179"/>
    <lineage>
        <taxon>unclassified sequences</taxon>
        <taxon>metagenomes</taxon>
        <taxon>ecological metagenomes</taxon>
    </lineage>
</organism>
<dbReference type="Gene3D" id="1.10.520.40">
    <property type="entry name" value="CRISPR-associated protein Cse2"/>
    <property type="match status" value="1"/>
</dbReference>
<evidence type="ECO:0000313" key="1">
    <source>
        <dbReference type="EMBL" id="MPN06181.1"/>
    </source>
</evidence>
<protein>
    <recommendedName>
        <fullName evidence="2">CRISPR-associated protein Cse2</fullName>
    </recommendedName>
</protein>
<dbReference type="Pfam" id="PF09485">
    <property type="entry name" value="CRISPR_Cse2"/>
    <property type="match status" value="1"/>
</dbReference>
<dbReference type="EMBL" id="VSSQ01052073">
    <property type="protein sequence ID" value="MPN06181.1"/>
    <property type="molecule type" value="Genomic_DNA"/>
</dbReference>
<evidence type="ECO:0008006" key="2">
    <source>
        <dbReference type="Google" id="ProtNLM"/>
    </source>
</evidence>
<reference evidence="1" key="1">
    <citation type="submission" date="2019-08" db="EMBL/GenBank/DDBJ databases">
        <authorList>
            <person name="Kucharzyk K."/>
            <person name="Murdoch R.W."/>
            <person name="Higgins S."/>
            <person name="Loffler F."/>
        </authorList>
    </citation>
    <scope>NUCLEOTIDE SEQUENCE</scope>
</reference>
<comment type="caution">
    <text evidence="1">The sequence shown here is derived from an EMBL/GenBank/DDBJ whole genome shotgun (WGS) entry which is preliminary data.</text>
</comment>
<dbReference type="InterPro" id="IPR013382">
    <property type="entry name" value="CRISPR-assoc_prot_Cse2"/>
</dbReference>
<accession>A0A645EVX3</accession>
<proteinExistence type="predicted"/>